<feature type="transmembrane region" description="Helical" evidence="2">
    <location>
        <begin position="322"/>
        <end position="348"/>
    </location>
</feature>
<dbReference type="OrthoDB" id="9759894at2"/>
<evidence type="ECO:0000313" key="7">
    <source>
        <dbReference type="Proteomes" id="UP000184533"/>
    </source>
</evidence>
<feature type="transmembrane region" description="Helical" evidence="2">
    <location>
        <begin position="592"/>
        <end position="609"/>
    </location>
</feature>
<dbReference type="EMBL" id="LAJF01000076">
    <property type="protein sequence ID" value="KKB84379.1"/>
    <property type="molecule type" value="Genomic_DNA"/>
</dbReference>
<evidence type="ECO:0000313" key="4">
    <source>
        <dbReference type="EMBL" id="KKB84379.1"/>
    </source>
</evidence>
<feature type="transmembrane region" description="Helical" evidence="2">
    <location>
        <begin position="159"/>
        <end position="182"/>
    </location>
</feature>
<dbReference type="GO" id="GO:0022857">
    <property type="term" value="F:transmembrane transporter activity"/>
    <property type="evidence" value="ECO:0007669"/>
    <property type="project" value="UniProtKB-UniRule"/>
</dbReference>
<dbReference type="Pfam" id="PF06808">
    <property type="entry name" value="DctM"/>
    <property type="match status" value="1"/>
</dbReference>
<feature type="transmembrane region" description="Helical" evidence="2">
    <location>
        <begin position="202"/>
        <end position="224"/>
    </location>
</feature>
<keyword evidence="1" id="KW-1003">Cell membrane</keyword>
<keyword evidence="1" id="KW-0813">Transport</keyword>
<dbReference type="STRING" id="1121477.SAMN02745223_03142"/>
<keyword evidence="1" id="KW-0997">Cell inner membrane</keyword>
<dbReference type="PATRIC" id="fig|1121477.3.peg.3224"/>
<organism evidence="4 6">
    <name type="scientific">Devosia limi DSM 17137</name>
    <dbReference type="NCBI Taxonomy" id="1121477"/>
    <lineage>
        <taxon>Bacteria</taxon>
        <taxon>Pseudomonadati</taxon>
        <taxon>Pseudomonadota</taxon>
        <taxon>Alphaproteobacteria</taxon>
        <taxon>Hyphomicrobiales</taxon>
        <taxon>Devosiaceae</taxon>
        <taxon>Devosia</taxon>
    </lineage>
</organism>
<accession>A0A0F5LQF7</accession>
<dbReference type="NCBIfam" id="TIGR02123">
    <property type="entry name" value="TRAP_fused"/>
    <property type="match status" value="1"/>
</dbReference>
<feature type="transmembrane region" description="Helical" evidence="2">
    <location>
        <begin position="69"/>
        <end position="86"/>
    </location>
</feature>
<reference evidence="5 7" key="2">
    <citation type="submission" date="2016-11" db="EMBL/GenBank/DDBJ databases">
        <authorList>
            <person name="Jaros S."/>
            <person name="Januszkiewicz K."/>
            <person name="Wedrychowicz H."/>
        </authorList>
    </citation>
    <scope>NUCLEOTIDE SEQUENCE [LARGE SCALE GENOMIC DNA]</scope>
    <source>
        <strain evidence="5 7">DSM 17137</strain>
    </source>
</reference>
<sequence length="695" mass="74040">MTGSALKQDDEALSAEALHALEQEYDPEARFRPLERPAAIMTSAILFLLACYHFYTAGFGIPQATTHRGLHMGVSLFLVFLSFSAFSGAHKPSRQPKILGLPILDWLLAIVGAVSSFYVPWIYSELAFRVGDPLAIDVIMGTALLVVLLEAVRRAMGWPLPVIAILFMAYAYFGQHMPGIFVHPGASWETIVNHLYLTSQGVYGTALGVIATYVFHFVLFGVMAQRIGLGKLFIDLASALTGRYSGGPAKVSVLASAMLGSISGSSIANTVTTGALTIPAMIKIGFKRHFAAAVEAASSTGGQITPPVMGAVAFLMVEYLGIPLRLILIAAIVPAFMHFFGVLVQVHLEARRQGIRGLSKEELPNAVKVLREGWMSTIPLILLVYMLMSGRTPFAAAFWSITACMGVYLVQSFMRSGLVGGLKDFCVGVYEGFSLGARQTLSITAAAALVGVVIGVVTLTGVGFKIAFMVTSVAQGWAVDVHGVLAILPFEVLSQENLTLLFTLMMTAVVCVLMGAGIPTTANYIIMVAIAAPVLVMLNVEPLVAHFFVFYYGVIADVTPPVALAAYAASGIAGANAFQAGNTAFRLSMGKALVPFVFVFSPSLLLVTADFTWPDFVLAFTGAVLGILSLSAAITNWLTAPLWKVERAFLVVGAFLLIAPELISTAIGATILGLVWLRQFIARGNLRATPENAAD</sequence>
<keyword evidence="2" id="KW-0812">Transmembrane</keyword>
<keyword evidence="6" id="KW-1185">Reference proteome</keyword>
<dbReference type="Proteomes" id="UP000184533">
    <property type="component" value="Unassembled WGS sequence"/>
</dbReference>
<dbReference type="InterPro" id="IPR010656">
    <property type="entry name" value="DctM"/>
</dbReference>
<evidence type="ECO:0000256" key="1">
    <source>
        <dbReference type="RuleBase" id="RU369079"/>
    </source>
</evidence>
<comment type="function">
    <text evidence="1">Part of the tripartite ATP-independent periplasmic (TRAP) transport system.</text>
</comment>
<keyword evidence="2" id="KW-1133">Transmembrane helix</keyword>
<dbReference type="PANTHER" id="PTHR43849">
    <property type="entry name" value="BLL3936 PROTEIN"/>
    <property type="match status" value="1"/>
</dbReference>
<feature type="transmembrane region" description="Helical" evidence="2">
    <location>
        <begin position="290"/>
        <end position="316"/>
    </location>
</feature>
<feature type="domain" description="TRAP C4-dicarboxylate transport system permease DctM subunit" evidence="3">
    <location>
        <begin position="145"/>
        <end position="609"/>
    </location>
</feature>
<feature type="transmembrane region" description="Helical" evidence="2">
    <location>
        <begin position="394"/>
        <end position="414"/>
    </location>
</feature>
<feature type="transmembrane region" description="Helical" evidence="2">
    <location>
        <begin position="616"/>
        <end position="638"/>
    </location>
</feature>
<dbReference type="PANTHER" id="PTHR43849:SF2">
    <property type="entry name" value="BLL3936 PROTEIN"/>
    <property type="match status" value="1"/>
</dbReference>
<gene>
    <name evidence="5" type="ORF">SAMN02745223_03142</name>
    <name evidence="4" type="ORF">VW29_10470</name>
</gene>
<feature type="transmembrane region" description="Helical" evidence="2">
    <location>
        <begin position="134"/>
        <end position="152"/>
    </location>
</feature>
<feature type="transmembrane region" description="Helical" evidence="2">
    <location>
        <begin position="441"/>
        <end position="460"/>
    </location>
</feature>
<dbReference type="EMBL" id="FQVC01000010">
    <property type="protein sequence ID" value="SHF62195.1"/>
    <property type="molecule type" value="Genomic_DNA"/>
</dbReference>
<proteinExistence type="predicted"/>
<evidence type="ECO:0000313" key="5">
    <source>
        <dbReference type="EMBL" id="SHF62195.1"/>
    </source>
</evidence>
<name>A0A0F5LQF7_9HYPH</name>
<comment type="subcellular location">
    <subcellularLocation>
        <location evidence="1">Cell inner membrane</location>
        <topology evidence="1">Multi-pass membrane protein</topology>
    </subcellularLocation>
</comment>
<keyword evidence="2" id="KW-0472">Membrane</keyword>
<protein>
    <submittedName>
        <fullName evidence="4">C4-dicarboxylate ABC transporter permease</fullName>
    </submittedName>
    <submittedName>
        <fullName evidence="5">TRAP transporter, 4TM/12TM fusion protein</fullName>
    </submittedName>
</protein>
<dbReference type="GO" id="GO:0005886">
    <property type="term" value="C:plasma membrane"/>
    <property type="evidence" value="ECO:0007669"/>
    <property type="project" value="UniProtKB-SubCell"/>
</dbReference>
<feature type="transmembrane region" description="Helical" evidence="2">
    <location>
        <begin position="38"/>
        <end position="57"/>
    </location>
</feature>
<dbReference type="InterPro" id="IPR011853">
    <property type="entry name" value="TRAP_DctM-Dct_fused"/>
</dbReference>
<evidence type="ECO:0000313" key="6">
    <source>
        <dbReference type="Proteomes" id="UP000033608"/>
    </source>
</evidence>
<feature type="transmembrane region" description="Helical" evidence="2">
    <location>
        <begin position="500"/>
        <end position="518"/>
    </location>
</feature>
<dbReference type="Proteomes" id="UP000033608">
    <property type="component" value="Unassembled WGS sequence"/>
</dbReference>
<evidence type="ECO:0000256" key="2">
    <source>
        <dbReference type="SAM" id="Phobius"/>
    </source>
</evidence>
<feature type="transmembrane region" description="Helical" evidence="2">
    <location>
        <begin position="650"/>
        <end position="677"/>
    </location>
</feature>
<feature type="transmembrane region" description="Helical" evidence="2">
    <location>
        <begin position="98"/>
        <end position="122"/>
    </location>
</feature>
<feature type="transmembrane region" description="Helical" evidence="2">
    <location>
        <begin position="524"/>
        <end position="550"/>
    </location>
</feature>
<reference evidence="4 6" key="1">
    <citation type="submission" date="2015-03" db="EMBL/GenBank/DDBJ databases">
        <authorList>
            <person name="Hassan Y.I."/>
            <person name="Lepp D."/>
            <person name="Zhou T."/>
        </authorList>
    </citation>
    <scope>NUCLEOTIDE SEQUENCE [LARGE SCALE GENOMIC DNA]</scope>
    <source>
        <strain evidence="4 6">DSM 17137</strain>
    </source>
</reference>
<evidence type="ECO:0000259" key="3">
    <source>
        <dbReference type="Pfam" id="PF06808"/>
    </source>
</evidence>
<dbReference type="AlphaFoldDB" id="A0A0F5LQF7"/>
<dbReference type="RefSeq" id="WP_046135261.1">
    <property type="nucleotide sequence ID" value="NZ_FQVC01000010.1"/>
</dbReference>